<dbReference type="Proteomes" id="UP000037923">
    <property type="component" value="Unassembled WGS sequence"/>
</dbReference>
<dbReference type="OrthoDB" id="77989at2759"/>
<dbReference type="GO" id="GO:0010945">
    <property type="term" value="F:coenzyme A diphosphatase activity"/>
    <property type="evidence" value="ECO:0007669"/>
    <property type="project" value="InterPro"/>
</dbReference>
<feature type="compositionally biased region" description="Polar residues" evidence="1">
    <location>
        <begin position="481"/>
        <end position="494"/>
    </location>
</feature>
<evidence type="ECO:0000256" key="2">
    <source>
        <dbReference type="SAM" id="Phobius"/>
    </source>
</evidence>
<keyword evidence="2" id="KW-1133">Transmembrane helix</keyword>
<sequence length="635" mass="69169">MPPGLPGVDVKFLANVVGCLSERRLHAYCPGTRRSAAALVLRFDEATQHTLRAAVSSFRAASRRQTRKEGSHGDWSASSLASTTATNSGGNARLDPVEFLRYLQDHHRYVDPDAPSTLQLLFLKRADVEASRWSGRVAFPGGRRDPDDADDFQTVCRATHDELGLPLQYTEEFLCLGRLPDYALYSRVVRSAGVVQARFVFLHVGAMTPTVHIATHEVASVRWMPLHRLTAAHMEHGCVVHPLQSFLRPQDADYRLLLTEVFPNTYLTFPSVSLPRVEGEECGDVHAEDGRDDGASWSSRTWRVWGLTLRSANELLALDKRQPFDWPLVESNSRVLRYCVLHPFHGYYELLYQLYYGRAWLRARVRQCLPRSSVPATINGRDVMESDRRVLHGAAMELRYAVLPVAADALLFAAPDPPVLSHVLCVLVVAAAVTFAFYLVASALACLFATVGLAFGVEAALAREERSRAYYTVNVPGHRSTTVAGRSESVNNEGDATGLAEEDGREEGGMGGGTDAKICKTETQHGSIQRNLSAEDTASPFFMPLWQRESACPAQTNGRTPDEVALATELGEDEVPPRTPCDAAASPTSATTASAVDSHATSSDADGGTARQASGADRQGLHRDAASASEGGVEV</sequence>
<evidence type="ECO:0000259" key="3">
    <source>
        <dbReference type="PROSITE" id="PS51462"/>
    </source>
</evidence>
<feature type="region of interest" description="Disordered" evidence="1">
    <location>
        <begin position="58"/>
        <end position="89"/>
    </location>
</feature>
<feature type="domain" description="Nudix hydrolase" evidence="3">
    <location>
        <begin position="103"/>
        <end position="251"/>
    </location>
</feature>
<dbReference type="EMBL" id="LGTL01000030">
    <property type="protein sequence ID" value="KPA74360.1"/>
    <property type="molecule type" value="Genomic_DNA"/>
</dbReference>
<evidence type="ECO:0000256" key="1">
    <source>
        <dbReference type="SAM" id="MobiDB-lite"/>
    </source>
</evidence>
<dbReference type="PANTHER" id="PTHR12992">
    <property type="entry name" value="NUDIX HYDROLASE"/>
    <property type="match status" value="1"/>
</dbReference>
<feature type="region of interest" description="Disordered" evidence="1">
    <location>
        <begin position="481"/>
        <end position="532"/>
    </location>
</feature>
<protein>
    <recommendedName>
        <fullName evidence="3">Nudix hydrolase domain-containing protein</fullName>
    </recommendedName>
</protein>
<accession>A0A0M9FR43</accession>
<dbReference type="PANTHER" id="PTHR12992:SF44">
    <property type="entry name" value="NUDIX HYDROLASE DOMAIN-CONTAINING PROTEIN"/>
    <property type="match status" value="1"/>
</dbReference>
<dbReference type="GeneID" id="26909622"/>
<reference evidence="4 5" key="1">
    <citation type="submission" date="2015-07" db="EMBL/GenBank/DDBJ databases">
        <title>High-quality genome of monoxenous trypanosomatid Leptomonas pyrrhocoris.</title>
        <authorList>
            <person name="Flegontov P."/>
            <person name="Butenko A."/>
            <person name="Firsov S."/>
            <person name="Vlcek C."/>
            <person name="Logacheva M.D."/>
            <person name="Field M."/>
            <person name="Filatov D."/>
            <person name="Flegontova O."/>
            <person name="Gerasimov E."/>
            <person name="Jackson A.P."/>
            <person name="Kelly S."/>
            <person name="Opperdoes F."/>
            <person name="O'Reilly A."/>
            <person name="Votypka J."/>
            <person name="Yurchenko V."/>
            <person name="Lukes J."/>
        </authorList>
    </citation>
    <scope>NUCLEOTIDE SEQUENCE [LARGE SCALE GENOMIC DNA]</scope>
    <source>
        <strain evidence="4">H10</strain>
    </source>
</reference>
<evidence type="ECO:0000313" key="5">
    <source>
        <dbReference type="Proteomes" id="UP000037923"/>
    </source>
</evidence>
<dbReference type="OMA" id="VRWMPLH"/>
<proteinExistence type="predicted"/>
<dbReference type="RefSeq" id="XP_015652799.1">
    <property type="nucleotide sequence ID" value="XM_015808748.1"/>
</dbReference>
<name>A0A0M9FR43_LEPPY</name>
<evidence type="ECO:0000313" key="4">
    <source>
        <dbReference type="EMBL" id="KPA74360.1"/>
    </source>
</evidence>
<dbReference type="PROSITE" id="PS51462">
    <property type="entry name" value="NUDIX"/>
    <property type="match status" value="1"/>
</dbReference>
<dbReference type="InterPro" id="IPR000086">
    <property type="entry name" value="NUDIX_hydrolase_dom"/>
</dbReference>
<feature type="region of interest" description="Disordered" evidence="1">
    <location>
        <begin position="571"/>
        <end position="635"/>
    </location>
</feature>
<feature type="compositionally biased region" description="Low complexity" evidence="1">
    <location>
        <begin position="582"/>
        <end position="606"/>
    </location>
</feature>
<dbReference type="VEuPathDB" id="TriTrypDB:LpyrH10_30_1000"/>
<organism evidence="4 5">
    <name type="scientific">Leptomonas pyrrhocoris</name>
    <name type="common">Firebug parasite</name>
    <dbReference type="NCBI Taxonomy" id="157538"/>
    <lineage>
        <taxon>Eukaryota</taxon>
        <taxon>Discoba</taxon>
        <taxon>Euglenozoa</taxon>
        <taxon>Kinetoplastea</taxon>
        <taxon>Metakinetoplastina</taxon>
        <taxon>Trypanosomatida</taxon>
        <taxon>Trypanosomatidae</taxon>
        <taxon>Leishmaniinae</taxon>
        <taxon>Leptomonas</taxon>
    </lineage>
</organism>
<dbReference type="SUPFAM" id="SSF55811">
    <property type="entry name" value="Nudix"/>
    <property type="match status" value="1"/>
</dbReference>
<keyword evidence="2" id="KW-0812">Transmembrane</keyword>
<comment type="caution">
    <text evidence="4">The sequence shown here is derived from an EMBL/GenBank/DDBJ whole genome shotgun (WGS) entry which is preliminary data.</text>
</comment>
<keyword evidence="5" id="KW-1185">Reference proteome</keyword>
<dbReference type="InterPro" id="IPR045121">
    <property type="entry name" value="CoAse"/>
</dbReference>
<dbReference type="Gene3D" id="3.90.79.10">
    <property type="entry name" value="Nucleoside Triphosphate Pyrophosphohydrolase"/>
    <property type="match status" value="1"/>
</dbReference>
<keyword evidence="2" id="KW-0472">Membrane</keyword>
<dbReference type="AlphaFoldDB" id="A0A0M9FR43"/>
<feature type="transmembrane region" description="Helical" evidence="2">
    <location>
        <begin position="426"/>
        <end position="457"/>
    </location>
</feature>
<gene>
    <name evidence="4" type="ORF">ABB37_09339</name>
</gene>
<dbReference type="InterPro" id="IPR015797">
    <property type="entry name" value="NUDIX_hydrolase-like_dom_sf"/>
</dbReference>
<feature type="compositionally biased region" description="Low complexity" evidence="1">
    <location>
        <begin position="76"/>
        <end position="88"/>
    </location>
</feature>
<dbReference type="Pfam" id="PF00293">
    <property type="entry name" value="NUDIX"/>
    <property type="match status" value="1"/>
</dbReference>